<protein>
    <submittedName>
        <fullName evidence="2">Uncharacterized protein</fullName>
    </submittedName>
</protein>
<sequence length="63" mass="6798">MVEEVNGTAWGRGPLRMEQWREGGGVGSDQGLRTGLEDGREGVRGAAAVQEDRGVGEGRRWCL</sequence>
<feature type="region of interest" description="Disordered" evidence="1">
    <location>
        <begin position="1"/>
        <end position="63"/>
    </location>
</feature>
<evidence type="ECO:0000313" key="3">
    <source>
        <dbReference type="Proteomes" id="UP000824469"/>
    </source>
</evidence>
<feature type="non-terminal residue" evidence="2">
    <location>
        <position position="63"/>
    </location>
</feature>
<keyword evidence="3" id="KW-1185">Reference proteome</keyword>
<accession>A0AA38FFS2</accession>
<dbReference type="Proteomes" id="UP000824469">
    <property type="component" value="Unassembled WGS sequence"/>
</dbReference>
<proteinExistence type="predicted"/>
<feature type="compositionally biased region" description="Basic and acidic residues" evidence="1">
    <location>
        <begin position="50"/>
        <end position="63"/>
    </location>
</feature>
<dbReference type="EMBL" id="JAHRHJ020000008">
    <property type="protein sequence ID" value="KAH9304599.1"/>
    <property type="molecule type" value="Genomic_DNA"/>
</dbReference>
<evidence type="ECO:0000313" key="2">
    <source>
        <dbReference type="EMBL" id="KAH9304599.1"/>
    </source>
</evidence>
<reference evidence="2 3" key="1">
    <citation type="journal article" date="2021" name="Nat. Plants">
        <title>The Taxus genome provides insights into paclitaxel biosynthesis.</title>
        <authorList>
            <person name="Xiong X."/>
            <person name="Gou J."/>
            <person name="Liao Q."/>
            <person name="Li Y."/>
            <person name="Zhou Q."/>
            <person name="Bi G."/>
            <person name="Li C."/>
            <person name="Du R."/>
            <person name="Wang X."/>
            <person name="Sun T."/>
            <person name="Guo L."/>
            <person name="Liang H."/>
            <person name="Lu P."/>
            <person name="Wu Y."/>
            <person name="Zhang Z."/>
            <person name="Ro D.K."/>
            <person name="Shang Y."/>
            <person name="Huang S."/>
            <person name="Yan J."/>
        </authorList>
    </citation>
    <scope>NUCLEOTIDE SEQUENCE [LARGE SCALE GENOMIC DNA]</scope>
    <source>
        <strain evidence="2">Ta-2019</strain>
    </source>
</reference>
<organism evidence="2 3">
    <name type="scientific">Taxus chinensis</name>
    <name type="common">Chinese yew</name>
    <name type="synonym">Taxus wallichiana var. chinensis</name>
    <dbReference type="NCBI Taxonomy" id="29808"/>
    <lineage>
        <taxon>Eukaryota</taxon>
        <taxon>Viridiplantae</taxon>
        <taxon>Streptophyta</taxon>
        <taxon>Embryophyta</taxon>
        <taxon>Tracheophyta</taxon>
        <taxon>Spermatophyta</taxon>
        <taxon>Pinopsida</taxon>
        <taxon>Pinidae</taxon>
        <taxon>Conifers II</taxon>
        <taxon>Cupressales</taxon>
        <taxon>Taxaceae</taxon>
        <taxon>Taxus</taxon>
    </lineage>
</organism>
<comment type="caution">
    <text evidence="2">The sequence shown here is derived from an EMBL/GenBank/DDBJ whole genome shotgun (WGS) entry which is preliminary data.</text>
</comment>
<name>A0AA38FFS2_TAXCH</name>
<evidence type="ECO:0000256" key="1">
    <source>
        <dbReference type="SAM" id="MobiDB-lite"/>
    </source>
</evidence>
<dbReference type="AlphaFoldDB" id="A0AA38FFS2"/>
<gene>
    <name evidence="2" type="ORF">KI387_009003</name>
</gene>